<evidence type="ECO:0000256" key="2">
    <source>
        <dbReference type="ARBA" id="ARBA00022692"/>
    </source>
</evidence>
<dbReference type="PANTHER" id="PTHR31102">
    <property type="match status" value="1"/>
</dbReference>
<dbReference type="FunCoup" id="A0A061A8Z2">
    <property type="interactions" value="79"/>
</dbReference>
<dbReference type="EMBL" id="LK028559">
    <property type="protein sequence ID" value="CDR30313.1"/>
    <property type="molecule type" value="Genomic_DNA"/>
</dbReference>
<gene>
    <name evidence="7" type="primary">nhaA</name>
    <name evidence="7" type="ORF">Aocu_02400</name>
</gene>
<feature type="transmembrane region" description="Helical" evidence="5">
    <location>
        <begin position="297"/>
        <end position="320"/>
    </location>
</feature>
<keyword evidence="8" id="KW-1185">Reference proteome</keyword>
<dbReference type="InterPro" id="IPR006153">
    <property type="entry name" value="Cation/H_exchanger_TM"/>
</dbReference>
<keyword evidence="4 5" id="KW-0472">Membrane</keyword>
<dbReference type="OrthoDB" id="9790604at2"/>
<feature type="transmembrane region" description="Helical" evidence="5">
    <location>
        <begin position="332"/>
        <end position="356"/>
    </location>
</feature>
<keyword evidence="2 5" id="KW-0812">Transmembrane</keyword>
<dbReference type="HOGENOM" id="CLU_018415_1_0_14"/>
<feature type="domain" description="Cation/H+ exchanger transmembrane" evidence="6">
    <location>
        <begin position="13"/>
        <end position="377"/>
    </location>
</feature>
<dbReference type="InParanoid" id="A0A061A8Z2"/>
<keyword evidence="3 5" id="KW-1133">Transmembrane helix</keyword>
<dbReference type="Pfam" id="PF00999">
    <property type="entry name" value="Na_H_Exchanger"/>
    <property type="match status" value="1"/>
</dbReference>
<accession>A0A061A8Z2</accession>
<feature type="transmembrane region" description="Helical" evidence="5">
    <location>
        <begin position="178"/>
        <end position="207"/>
    </location>
</feature>
<evidence type="ECO:0000256" key="5">
    <source>
        <dbReference type="SAM" id="Phobius"/>
    </source>
</evidence>
<feature type="transmembrane region" description="Helical" evidence="5">
    <location>
        <begin position="219"/>
        <end position="236"/>
    </location>
</feature>
<dbReference type="GO" id="GO:0016020">
    <property type="term" value="C:membrane"/>
    <property type="evidence" value="ECO:0007669"/>
    <property type="project" value="UniProtKB-SubCell"/>
</dbReference>
<dbReference type="AlphaFoldDB" id="A0A061A8Z2"/>
<organism evidence="7 8">
    <name type="scientific">Acholeplasma oculi</name>
    <dbReference type="NCBI Taxonomy" id="35623"/>
    <lineage>
        <taxon>Bacteria</taxon>
        <taxon>Bacillati</taxon>
        <taxon>Mycoplasmatota</taxon>
        <taxon>Mollicutes</taxon>
        <taxon>Acholeplasmatales</taxon>
        <taxon>Acholeplasmataceae</taxon>
        <taxon>Acholeplasma</taxon>
    </lineage>
</organism>
<name>A0A061A8Z2_9MOLU</name>
<evidence type="ECO:0000256" key="3">
    <source>
        <dbReference type="ARBA" id="ARBA00022989"/>
    </source>
</evidence>
<dbReference type="GO" id="GO:0015297">
    <property type="term" value="F:antiporter activity"/>
    <property type="evidence" value="ECO:0007669"/>
    <property type="project" value="InterPro"/>
</dbReference>
<feature type="transmembrane region" description="Helical" evidence="5">
    <location>
        <begin position="362"/>
        <end position="383"/>
    </location>
</feature>
<reference evidence="8" key="1">
    <citation type="submission" date="2014-05" db="EMBL/GenBank/DDBJ databases">
        <authorList>
            <person name="Kube M."/>
        </authorList>
    </citation>
    <scope>NUCLEOTIDE SEQUENCE [LARGE SCALE GENOMIC DNA]</scope>
</reference>
<protein>
    <submittedName>
        <fullName evidence="7">Na(+)/H(+) antiporter</fullName>
    </submittedName>
</protein>
<evidence type="ECO:0000256" key="4">
    <source>
        <dbReference type="ARBA" id="ARBA00023136"/>
    </source>
</evidence>
<feature type="transmembrane region" description="Helical" evidence="5">
    <location>
        <begin position="273"/>
        <end position="291"/>
    </location>
</feature>
<dbReference type="Proteomes" id="UP000032434">
    <property type="component" value="Chromosome 1"/>
</dbReference>
<feature type="transmembrane region" description="Helical" evidence="5">
    <location>
        <begin position="150"/>
        <end position="172"/>
    </location>
</feature>
<dbReference type="GO" id="GO:1902600">
    <property type="term" value="P:proton transmembrane transport"/>
    <property type="evidence" value="ECO:0007669"/>
    <property type="project" value="InterPro"/>
</dbReference>
<evidence type="ECO:0000256" key="1">
    <source>
        <dbReference type="ARBA" id="ARBA00004141"/>
    </source>
</evidence>
<dbReference type="RefSeq" id="WP_045748879.1">
    <property type="nucleotide sequence ID" value="NZ_FUZK01000002.1"/>
</dbReference>
<dbReference type="PANTHER" id="PTHR31102:SF1">
    <property type="entry name" value="CATION_H+ EXCHANGER DOMAIN-CONTAINING PROTEIN"/>
    <property type="match status" value="1"/>
</dbReference>
<dbReference type="Gene3D" id="1.20.1530.20">
    <property type="match status" value="1"/>
</dbReference>
<sequence>MLLTLSLIILVGFSLSEIFYRLKLPRIIGMILAGILLGPYVFNLIAPEVLAISVDLRQIALIIILLRAGLSLSFNDLKKVGRPAILMSFIPASLEIIGVLILGPIFLGLTVIESLVLGSILAAVSPAIVVPRMLKLMEDKQGTKKSIPQIVLAGASVDDIFVIVLFTSFVQVAQTGSYSLLSILFLPISIVLGILVGIIFGYLFVIFFKKFHIRDTTKILLILSFSLFFLTIEHEFSNIVPYSGLLSALSMGITILTRYQVVAERLVKKYEKIWVFTEMLLFVLVGAAVDITQIPNIGLMAILLIIGALVFRSIGVFISLYKTNLEIKERTFVAYAYIPKATVQASIGSIPLALGISNGNTMLTIAVLAILLTAPLGAFLIDLSKNKFLGPKDIEDIQPINL</sequence>
<feature type="transmembrane region" description="Helical" evidence="5">
    <location>
        <begin position="242"/>
        <end position="261"/>
    </location>
</feature>
<comment type="subcellular location">
    <subcellularLocation>
        <location evidence="1">Membrane</location>
        <topology evidence="1">Multi-pass membrane protein</topology>
    </subcellularLocation>
</comment>
<dbReference type="PATRIC" id="fig|35623.3.peg.240"/>
<dbReference type="InterPro" id="IPR051843">
    <property type="entry name" value="CPA1_transporter"/>
</dbReference>
<evidence type="ECO:0000313" key="7">
    <source>
        <dbReference type="EMBL" id="CDR30313.1"/>
    </source>
</evidence>
<proteinExistence type="predicted"/>
<feature type="transmembrane region" description="Helical" evidence="5">
    <location>
        <begin position="96"/>
        <end position="129"/>
    </location>
</feature>
<dbReference type="InterPro" id="IPR038770">
    <property type="entry name" value="Na+/solute_symporter_sf"/>
</dbReference>
<dbReference type="STRING" id="35623.Aocu_02400"/>
<evidence type="ECO:0000313" key="8">
    <source>
        <dbReference type="Proteomes" id="UP000032434"/>
    </source>
</evidence>
<evidence type="ECO:0000259" key="6">
    <source>
        <dbReference type="Pfam" id="PF00999"/>
    </source>
</evidence>
<feature type="transmembrane region" description="Helical" evidence="5">
    <location>
        <begin position="26"/>
        <end position="46"/>
    </location>
</feature>
<dbReference type="KEGG" id="aoc:Aocu_02400"/>